<dbReference type="InterPro" id="IPR023346">
    <property type="entry name" value="Lysozyme-like_dom_sf"/>
</dbReference>
<reference evidence="2 3" key="1">
    <citation type="journal article" date="2007" name="PLoS Genet.">
        <title>The complete genome sequence of Yersinia pseudotuberculosis IP31758, the causative agent of Far East scarlet-like fever.</title>
        <authorList>
            <person name="Eppinger M."/>
            <person name="Rosovitz M.J."/>
            <person name="Fricke W.F."/>
            <person name="Rasko D.A."/>
            <person name="Kokorina G."/>
            <person name="Fayolle C."/>
            <person name="Lindler L.E."/>
            <person name="Carniel E."/>
            <person name="Ravel J."/>
        </authorList>
    </citation>
    <scope>NUCLEOTIDE SEQUENCE [LARGE SCALE GENOMIC DNA]</scope>
    <source>
        <strain evidence="2 3">IP 31758</strain>
        <plasmid evidence="3">Plasmid plasmid_153kb</plasmid>
    </source>
</reference>
<dbReference type="HOGENOM" id="CLU_094905_0_1_6"/>
<dbReference type="CDD" id="cd13400">
    <property type="entry name" value="LT_IagB-like"/>
    <property type="match status" value="1"/>
</dbReference>
<dbReference type="KEGG" id="ypi:YpsIP31758_B0125"/>
<proteinExistence type="predicted"/>
<protein>
    <submittedName>
        <fullName evidence="2">Putative conjugal transfer protein TrbN</fullName>
    </submittedName>
</protein>
<dbReference type="Pfam" id="PF01464">
    <property type="entry name" value="SLT"/>
    <property type="match status" value="1"/>
</dbReference>
<dbReference type="SUPFAM" id="SSF53955">
    <property type="entry name" value="Lysozyme-like"/>
    <property type="match status" value="1"/>
</dbReference>
<evidence type="ECO:0000313" key="3">
    <source>
        <dbReference type="Proteomes" id="UP000002412"/>
    </source>
</evidence>
<keyword evidence="2" id="KW-0614">Plasmid</keyword>
<dbReference type="EMBL" id="CP000719">
    <property type="protein sequence ID" value="ABS45748.1"/>
    <property type="molecule type" value="Genomic_DNA"/>
</dbReference>
<dbReference type="Gene3D" id="1.10.530.10">
    <property type="match status" value="1"/>
</dbReference>
<evidence type="ECO:0000313" key="2">
    <source>
        <dbReference type="EMBL" id="ABS45748.1"/>
    </source>
</evidence>
<evidence type="ECO:0000259" key="1">
    <source>
        <dbReference type="Pfam" id="PF01464"/>
    </source>
</evidence>
<geneLocation type="plasmid" evidence="3">
    <name>plasmid_153kb</name>
</geneLocation>
<accession>A0A0U1QTN9</accession>
<organism evidence="2 3">
    <name type="scientific">Yersinia pseudotuberculosis serotype O:1b (strain IP 31758)</name>
    <dbReference type="NCBI Taxonomy" id="349747"/>
    <lineage>
        <taxon>Bacteria</taxon>
        <taxon>Pseudomonadati</taxon>
        <taxon>Pseudomonadota</taxon>
        <taxon>Gammaproteobacteria</taxon>
        <taxon>Enterobacterales</taxon>
        <taxon>Yersiniaceae</taxon>
        <taxon>Yersinia</taxon>
    </lineage>
</organism>
<feature type="domain" description="Transglycosylase SLT" evidence="1">
    <location>
        <begin position="22"/>
        <end position="124"/>
    </location>
</feature>
<name>A0A0U1QTN9_YERP3</name>
<dbReference type="AlphaFoldDB" id="A0A0U1QTN9"/>
<dbReference type="Proteomes" id="UP000002412">
    <property type="component" value="Plasmid p_153kb"/>
</dbReference>
<gene>
    <name evidence="2" type="ordered locus">YpsIP31758_B0125</name>
</gene>
<sequence length="159" mass="17993">MKAEIPAINNTNFYSYRPASIECVIEAARRQGVPANILLSLASLESGKNGQRVTNTNGSTDIGHFQINTINWNDGKFAGLLEISENDVALRGCYNAELAAWILKSRINESNGQDFWTKVANYHSKTKKYNDIYKAKLMPLAVRWGNWLEKRGEYTVTYR</sequence>
<dbReference type="InterPro" id="IPR008258">
    <property type="entry name" value="Transglycosylase_SLT_dom_1"/>
</dbReference>